<accession>A0A2T9YLJ5</accession>
<protein>
    <submittedName>
        <fullName evidence="3">Uncharacterized protein</fullName>
    </submittedName>
</protein>
<evidence type="ECO:0000256" key="2">
    <source>
        <dbReference type="SAM" id="SignalP"/>
    </source>
</evidence>
<evidence type="ECO:0000313" key="4">
    <source>
        <dbReference type="Proteomes" id="UP000245699"/>
    </source>
</evidence>
<dbReference type="Proteomes" id="UP000245699">
    <property type="component" value="Unassembled WGS sequence"/>
</dbReference>
<comment type="caution">
    <text evidence="3">The sequence shown here is derived from an EMBL/GenBank/DDBJ whole genome shotgun (WGS) entry which is preliminary data.</text>
</comment>
<dbReference type="AlphaFoldDB" id="A0A2T9YLJ5"/>
<name>A0A2T9YLJ5_9FUNG</name>
<proteinExistence type="predicted"/>
<feature type="compositionally biased region" description="Low complexity" evidence="1">
    <location>
        <begin position="296"/>
        <end position="318"/>
    </location>
</feature>
<keyword evidence="2" id="KW-0732">Signal</keyword>
<sequence>MGSFNLIKLFIAYSYYSIIVTNCNGDTDPQNFSIVNTNGNKRCEYQNYVRPYQINTIRGCKTRNKCCKGRKTGYYSNIYEDRRYNSYNHGNNNNPQYAQVYNRYQKVYYDNIYNKVYYDNRYQNGYINYNRGSRGINSNYNNKENYQPYKEPKVFYKTYEDTSYGNKNPYNRNSDWDVYIVTNKDAKLDSINYIHQQKNYQNVNYMDNHNGNKNSGSYGSNGSNNKETYTNKNFSSPVYNAYRNAYVSKSNSQSAAYNNGSGDNSENYNQKSTYTAINTKDNQKNVYVTKSYNHQSKTNTSTSTYSTTPSSTYSNSESDTTKSSTENNVYHKVYTTKITFD</sequence>
<feature type="signal peptide" evidence="2">
    <location>
        <begin position="1"/>
        <end position="25"/>
    </location>
</feature>
<keyword evidence="4" id="KW-1185">Reference proteome</keyword>
<feature type="chain" id="PRO_5015396690" evidence="2">
    <location>
        <begin position="26"/>
        <end position="341"/>
    </location>
</feature>
<dbReference type="EMBL" id="MBFT01000331">
    <property type="protein sequence ID" value="PVU93189.1"/>
    <property type="molecule type" value="Genomic_DNA"/>
</dbReference>
<organism evidence="3 4">
    <name type="scientific">Furculomyces boomerangus</name>
    <dbReference type="NCBI Taxonomy" id="61424"/>
    <lineage>
        <taxon>Eukaryota</taxon>
        <taxon>Fungi</taxon>
        <taxon>Fungi incertae sedis</taxon>
        <taxon>Zoopagomycota</taxon>
        <taxon>Kickxellomycotina</taxon>
        <taxon>Harpellomycetes</taxon>
        <taxon>Harpellales</taxon>
        <taxon>Harpellaceae</taxon>
        <taxon>Furculomyces</taxon>
    </lineage>
</organism>
<gene>
    <name evidence="3" type="ORF">BB559_003397</name>
</gene>
<feature type="region of interest" description="Disordered" evidence="1">
    <location>
        <begin position="292"/>
        <end position="325"/>
    </location>
</feature>
<evidence type="ECO:0000256" key="1">
    <source>
        <dbReference type="SAM" id="MobiDB-lite"/>
    </source>
</evidence>
<feature type="region of interest" description="Disordered" evidence="1">
    <location>
        <begin position="204"/>
        <end position="234"/>
    </location>
</feature>
<reference evidence="3 4" key="1">
    <citation type="journal article" date="2018" name="MBio">
        <title>Comparative Genomics Reveals the Core Gene Toolbox for the Fungus-Insect Symbiosis.</title>
        <authorList>
            <person name="Wang Y."/>
            <person name="Stata M."/>
            <person name="Wang W."/>
            <person name="Stajich J.E."/>
            <person name="White M.M."/>
            <person name="Moncalvo J.M."/>
        </authorList>
    </citation>
    <scope>NUCLEOTIDE SEQUENCE [LARGE SCALE GENOMIC DNA]</scope>
    <source>
        <strain evidence="3 4">AUS-77-4</strain>
    </source>
</reference>
<feature type="compositionally biased region" description="Low complexity" evidence="1">
    <location>
        <begin position="208"/>
        <end position="225"/>
    </location>
</feature>
<evidence type="ECO:0000313" key="3">
    <source>
        <dbReference type="EMBL" id="PVU93189.1"/>
    </source>
</evidence>